<evidence type="ECO:0000313" key="2">
    <source>
        <dbReference type="Proteomes" id="UP000827892"/>
    </source>
</evidence>
<dbReference type="AlphaFoldDB" id="A0AAE9DQ47"/>
<reference evidence="1 2" key="1">
    <citation type="submission" date="2022-05" db="EMBL/GenBank/DDBJ databases">
        <title>Chromosome-level reference genomes for two strains of Caenorhabditis briggsae: an improved platform for comparative genomics.</title>
        <authorList>
            <person name="Stevens L."/>
            <person name="Andersen E.C."/>
        </authorList>
    </citation>
    <scope>NUCLEOTIDE SEQUENCE [LARGE SCALE GENOMIC DNA]</scope>
    <source>
        <strain evidence="1">QX1410_ONT</strain>
        <tissue evidence="1">Whole-organism</tissue>
    </source>
</reference>
<dbReference type="Proteomes" id="UP000827892">
    <property type="component" value="Chromosome II"/>
</dbReference>
<proteinExistence type="predicted"/>
<name>A0AAE9DQ47_CAEBR</name>
<gene>
    <name evidence="1" type="ORF">L3Y34_019521</name>
</gene>
<accession>A0AAE9DQ47</accession>
<sequence length="86" mass="9479">MISHYNCACLSLASGEGHVQGSLQPTTCLDPVTSNKVFLQLLPLLEMLDENTLEVISKILKPTSINLTGINMTEKIFEVIRSFNLT</sequence>
<evidence type="ECO:0000313" key="1">
    <source>
        <dbReference type="EMBL" id="ULU08394.1"/>
    </source>
</evidence>
<dbReference type="EMBL" id="CP090892">
    <property type="protein sequence ID" value="ULU08394.1"/>
    <property type="molecule type" value="Genomic_DNA"/>
</dbReference>
<protein>
    <submittedName>
        <fullName evidence="1">Uncharacterized protein</fullName>
    </submittedName>
</protein>
<organism evidence="1 2">
    <name type="scientific">Caenorhabditis briggsae</name>
    <dbReference type="NCBI Taxonomy" id="6238"/>
    <lineage>
        <taxon>Eukaryota</taxon>
        <taxon>Metazoa</taxon>
        <taxon>Ecdysozoa</taxon>
        <taxon>Nematoda</taxon>
        <taxon>Chromadorea</taxon>
        <taxon>Rhabditida</taxon>
        <taxon>Rhabditina</taxon>
        <taxon>Rhabditomorpha</taxon>
        <taxon>Rhabditoidea</taxon>
        <taxon>Rhabditidae</taxon>
        <taxon>Peloderinae</taxon>
        <taxon>Caenorhabditis</taxon>
    </lineage>
</organism>